<accession>A0A0K1YAX2</accession>
<proteinExistence type="predicted"/>
<dbReference type="AlphaFoldDB" id="A0A0K1YAX2"/>
<dbReference type="EMBL" id="KT322175">
    <property type="protein sequence ID" value="AKY04246.1"/>
    <property type="molecule type" value="Genomic_DNA"/>
</dbReference>
<organism evidence="1">
    <name type="scientific">uncultured haloarchaeon</name>
    <dbReference type="NCBI Taxonomy" id="160804"/>
    <lineage>
        <taxon>Archaea</taxon>
        <taxon>Methanobacteriati</taxon>
        <taxon>Methanobacteriota</taxon>
        <taxon>Stenosarchaea group</taxon>
        <taxon>Halobacteria</taxon>
        <taxon>Halobacteriales</taxon>
        <taxon>Halobacteriaceae</taxon>
        <taxon>environmental samples</taxon>
    </lineage>
</organism>
<evidence type="ECO:0000313" key="1">
    <source>
        <dbReference type="EMBL" id="AKY04246.1"/>
    </source>
</evidence>
<protein>
    <submittedName>
        <fullName evidence="1">Uncharacterized protein</fullName>
    </submittedName>
</protein>
<sequence>MRVGGLRAPIPTQTDAPTAPVAEFCESGNSILTVEFRLLTLRDIYRRIPVSVVLHHVTIVVRTPEPPSLLMPIPMLTTARTRLRVVVGIYRVRRNLSPRRLV</sequence>
<reference evidence="1" key="1">
    <citation type="journal article" date="2015" name="BMC Genomics">
        <title>Diversity of the cell-wall associated genomic island of the archaeon Haloquadratum walsbyi.</title>
        <authorList>
            <person name="Martin-Cuadrado A.B."/>
            <person name="Pasic L."/>
            <person name="Rodriguez-Valera F."/>
        </authorList>
    </citation>
    <scope>NUCLEOTIDE SEQUENCE</scope>
</reference>
<name>A0A0K1YAX2_9EURY</name>